<dbReference type="Gene3D" id="3.40.50.300">
    <property type="entry name" value="P-loop containing nucleotide triphosphate hydrolases"/>
    <property type="match status" value="1"/>
</dbReference>
<dbReference type="SUPFAM" id="SSF52540">
    <property type="entry name" value="P-loop containing nucleoside triphosphate hydrolases"/>
    <property type="match status" value="1"/>
</dbReference>
<dbReference type="InterPro" id="IPR056789">
    <property type="entry name" value="LRR_R13L1-DRL21"/>
</dbReference>
<evidence type="ECO:0000256" key="3">
    <source>
        <dbReference type="ARBA" id="ARBA00022741"/>
    </source>
</evidence>
<evidence type="ECO:0000259" key="9">
    <source>
        <dbReference type="Pfam" id="PF25019"/>
    </source>
</evidence>
<comment type="caution">
    <text evidence="10">The sequence shown here is derived from an EMBL/GenBank/DDBJ whole genome shotgun (WGS) entry which is preliminary data.</text>
</comment>
<dbReference type="InterPro" id="IPR027417">
    <property type="entry name" value="P-loop_NTPase"/>
</dbReference>
<dbReference type="SUPFAM" id="SSF52058">
    <property type="entry name" value="L domain-like"/>
    <property type="match status" value="2"/>
</dbReference>
<proteinExistence type="predicted"/>
<evidence type="ECO:0000313" key="10">
    <source>
        <dbReference type="EMBL" id="KAJ7982272.1"/>
    </source>
</evidence>
<dbReference type="GO" id="GO:0051707">
    <property type="term" value="P:response to other organism"/>
    <property type="evidence" value="ECO:0007669"/>
    <property type="project" value="UniProtKB-ARBA"/>
</dbReference>
<feature type="domain" description="Disease resistance protein winged helix" evidence="8">
    <location>
        <begin position="424"/>
        <end position="491"/>
    </location>
</feature>
<dbReference type="GO" id="GO:0006952">
    <property type="term" value="P:defense response"/>
    <property type="evidence" value="ECO:0007669"/>
    <property type="project" value="UniProtKB-KW"/>
</dbReference>
<keyword evidence="11" id="KW-1185">Reference proteome</keyword>
<evidence type="ECO:0000256" key="5">
    <source>
        <dbReference type="ARBA" id="ARBA00022840"/>
    </source>
</evidence>
<dbReference type="InterPro" id="IPR036388">
    <property type="entry name" value="WH-like_DNA-bd_sf"/>
</dbReference>
<dbReference type="Gene3D" id="1.20.5.4130">
    <property type="match status" value="1"/>
</dbReference>
<feature type="domain" description="R13L1/DRL21-like LRR repeat region" evidence="9">
    <location>
        <begin position="682"/>
        <end position="806"/>
    </location>
</feature>
<dbReference type="PANTHER" id="PTHR36766">
    <property type="entry name" value="PLANT BROAD-SPECTRUM MILDEW RESISTANCE PROTEIN RPW8"/>
    <property type="match status" value="1"/>
</dbReference>
<dbReference type="InterPro" id="IPR041118">
    <property type="entry name" value="Rx_N"/>
</dbReference>
<dbReference type="EMBL" id="JARAOO010000001">
    <property type="protein sequence ID" value="KAJ7982272.1"/>
    <property type="molecule type" value="Genomic_DNA"/>
</dbReference>
<keyword evidence="2" id="KW-0677">Repeat</keyword>
<reference evidence="10 11" key="1">
    <citation type="journal article" date="2023" name="Science">
        <title>Elucidation of the pathway for biosynthesis of saponin adjuvants from the soapbark tree.</title>
        <authorList>
            <person name="Reed J."/>
            <person name="Orme A."/>
            <person name="El-Demerdash A."/>
            <person name="Owen C."/>
            <person name="Martin L.B.B."/>
            <person name="Misra R.C."/>
            <person name="Kikuchi S."/>
            <person name="Rejzek M."/>
            <person name="Martin A.C."/>
            <person name="Harkess A."/>
            <person name="Leebens-Mack J."/>
            <person name="Louveau T."/>
            <person name="Stephenson M.J."/>
            <person name="Osbourn A."/>
        </authorList>
    </citation>
    <scope>NUCLEOTIDE SEQUENCE [LARGE SCALE GENOMIC DNA]</scope>
    <source>
        <strain evidence="10">S10</strain>
    </source>
</reference>
<dbReference type="FunFam" id="3.40.50.300:FF:001091">
    <property type="entry name" value="Probable disease resistance protein At1g61300"/>
    <property type="match status" value="1"/>
</dbReference>
<dbReference type="Pfam" id="PF00931">
    <property type="entry name" value="NB-ARC"/>
    <property type="match status" value="1"/>
</dbReference>
<feature type="domain" description="NB-ARC" evidence="6">
    <location>
        <begin position="167"/>
        <end position="340"/>
    </location>
</feature>
<dbReference type="AlphaFoldDB" id="A0AAD7QIR0"/>
<evidence type="ECO:0000259" key="6">
    <source>
        <dbReference type="Pfam" id="PF00931"/>
    </source>
</evidence>
<dbReference type="Gene3D" id="1.10.10.10">
    <property type="entry name" value="Winged helix-like DNA-binding domain superfamily/Winged helix DNA-binding domain"/>
    <property type="match status" value="1"/>
</dbReference>
<dbReference type="InterPro" id="IPR032675">
    <property type="entry name" value="LRR_dom_sf"/>
</dbReference>
<dbReference type="InterPro" id="IPR042197">
    <property type="entry name" value="Apaf_helical"/>
</dbReference>
<dbReference type="PRINTS" id="PR00364">
    <property type="entry name" value="DISEASERSIST"/>
</dbReference>
<dbReference type="GO" id="GO:0005524">
    <property type="term" value="F:ATP binding"/>
    <property type="evidence" value="ECO:0007669"/>
    <property type="project" value="UniProtKB-KW"/>
</dbReference>
<name>A0AAD7QIR0_QUISA</name>
<protein>
    <submittedName>
        <fullName evidence="10">Disease resistance protein</fullName>
    </submittedName>
</protein>
<gene>
    <name evidence="10" type="ORF">O6P43_001415</name>
</gene>
<dbReference type="GO" id="GO:0043531">
    <property type="term" value="F:ADP binding"/>
    <property type="evidence" value="ECO:0007669"/>
    <property type="project" value="InterPro"/>
</dbReference>
<keyword evidence="1" id="KW-0433">Leucine-rich repeat</keyword>
<dbReference type="Gene3D" id="3.80.10.10">
    <property type="entry name" value="Ribonuclease Inhibitor"/>
    <property type="match status" value="2"/>
</dbReference>
<dbReference type="FunFam" id="1.10.10.10:FF:000322">
    <property type="entry name" value="Probable disease resistance protein At1g63360"/>
    <property type="match status" value="1"/>
</dbReference>
<dbReference type="InterPro" id="IPR002182">
    <property type="entry name" value="NB-ARC"/>
</dbReference>
<dbReference type="Pfam" id="PF23559">
    <property type="entry name" value="WHD_DRP"/>
    <property type="match status" value="1"/>
</dbReference>
<evidence type="ECO:0000256" key="2">
    <source>
        <dbReference type="ARBA" id="ARBA00022737"/>
    </source>
</evidence>
<accession>A0AAD7QIR0</accession>
<keyword evidence="3" id="KW-0547">Nucleotide-binding</keyword>
<evidence type="ECO:0000259" key="8">
    <source>
        <dbReference type="Pfam" id="PF23559"/>
    </source>
</evidence>
<dbReference type="PANTHER" id="PTHR36766:SF40">
    <property type="entry name" value="DISEASE RESISTANCE PROTEIN RGA3"/>
    <property type="match status" value="1"/>
</dbReference>
<keyword evidence="4" id="KW-0611">Plant defense</keyword>
<evidence type="ECO:0000256" key="1">
    <source>
        <dbReference type="ARBA" id="ARBA00022614"/>
    </source>
</evidence>
<keyword evidence="5" id="KW-0067">ATP-binding</keyword>
<dbReference type="Proteomes" id="UP001163823">
    <property type="component" value="Chromosome 1"/>
</dbReference>
<evidence type="ECO:0000256" key="4">
    <source>
        <dbReference type="ARBA" id="ARBA00022821"/>
    </source>
</evidence>
<dbReference type="Gene3D" id="1.10.8.430">
    <property type="entry name" value="Helical domain of apoptotic protease-activating factors"/>
    <property type="match status" value="1"/>
</dbReference>
<dbReference type="KEGG" id="qsa:O6P43_001415"/>
<organism evidence="10 11">
    <name type="scientific">Quillaja saponaria</name>
    <name type="common">Soap bark tree</name>
    <dbReference type="NCBI Taxonomy" id="32244"/>
    <lineage>
        <taxon>Eukaryota</taxon>
        <taxon>Viridiplantae</taxon>
        <taxon>Streptophyta</taxon>
        <taxon>Embryophyta</taxon>
        <taxon>Tracheophyta</taxon>
        <taxon>Spermatophyta</taxon>
        <taxon>Magnoliopsida</taxon>
        <taxon>eudicotyledons</taxon>
        <taxon>Gunneridae</taxon>
        <taxon>Pentapetalae</taxon>
        <taxon>rosids</taxon>
        <taxon>fabids</taxon>
        <taxon>Fabales</taxon>
        <taxon>Quillajaceae</taxon>
        <taxon>Quillaja</taxon>
    </lineage>
</organism>
<dbReference type="InterPro" id="IPR058922">
    <property type="entry name" value="WHD_DRP"/>
</dbReference>
<evidence type="ECO:0000313" key="11">
    <source>
        <dbReference type="Proteomes" id="UP001163823"/>
    </source>
</evidence>
<feature type="domain" description="Disease resistance N-terminal" evidence="7">
    <location>
        <begin position="10"/>
        <end position="98"/>
    </location>
</feature>
<dbReference type="Pfam" id="PF25019">
    <property type="entry name" value="LRR_R13L1-DRL21"/>
    <property type="match status" value="1"/>
</dbReference>
<evidence type="ECO:0000259" key="7">
    <source>
        <dbReference type="Pfam" id="PF18052"/>
    </source>
</evidence>
<sequence length="1193" mass="135289">MALEFVGGAFLSSALQVLFAKMASPEVAKYIWGKKHTEKLLEKLKIHLRLVDAVLDDAEEKGTKNKHVEKWLDELKDVIYDADDLLDKISTKARIGSESKVRTFISTSLNFSDRKLQSEISGVQDRLEFIFRQKDDLGLKEGVRVTLSQKTPTTALVEGSEVFGRDADKEAIIKLLISDDHARGDHTCVIPIVGMGGVGKTTLAQLLYNDDRVNEKFDIKAWVYVSEDYDIFKVTKTIFELVTSQTCGSSDLNSLQYKLKERLMGKRFLFVLDDIWNENYVDWVDLQKPFQSGAQGSRIIVTTRNRQVASIMQTLAPHLLVQLSNEDCWSLFAKHAFDHKDPNANPILEEIGRKIVNKCNGLPLAAKTLGGLLRSTTDVKDWDNILKSDIWDLSNNESNILPALRLSYFHLPSHIKRCFAYCALFPKGYEFEKEKLILLWMAENLLQPGRNKRIEDVGDGYFCELVSRSFFQQSSHDRSCFLMHDLINDLAKFVSGKFSARLEDNNSIKDVETRIRYLSQVITHKFHHVDFRAFYKAIRLRTFLQLNLACLSVNFSNKVSDDLLMKLRCLRVLTLVDAQDNDHELPNSIGKLRHLRFLDVSGTKINKLPESLCSLCNLQTLKAASCPNLTKLPRDMHKLANLRYLDIVGTHLERMPSLLCKLTSLQQLSDFIVTIEHNRSSIGELGELSNLHGSLAIKNLENVVDANDAMEAKLREKKFLEDLSLEWGYDTDDSQQKSNSVLDNLQPHTNLKELKILNYTGTEFPNWLGENSFCNLVSLFVMGCNNCQKLQPLGQLSSLKELRIKGFPQLVSVGSEFYGSSSSSAAFSPFASLEILRFEYMPAWEKWINDEIDNESCRPFQRLRELYIMGCPRLIGDLPDKLPCLMELVITDCKQLVSSLPTAPALSALRIEDAGNLEFPVQEPQCHQSLQSLKIFDSCVSLKSFPLNLFPRLKSLELSLCKNLESLTVSDGEEQQLTSLHSLYICKCRKFVSFPNGGLPAPNLTCFEVECCNNLELLPARMHILLPSLKELHLSRCPKIETFPDYEVSPLPVNLRSLEIRNCDKLIGNRLAWNLSSLTSLEDLIIKGKCEDLESFPDDGLLPVPLSKLEIGNFLSLKTLNSKGLRYLSSLKQLDISNCPKLESITEDGTPTSLIHLNIWNCPLLQEQCEREKGQQWPKIAHIPNICINHKFI</sequence>
<dbReference type="Pfam" id="PF18052">
    <property type="entry name" value="Rx_N"/>
    <property type="match status" value="1"/>
</dbReference>